<evidence type="ECO:0000313" key="14">
    <source>
        <dbReference type="EMBL" id="GAK46371.1"/>
    </source>
</evidence>
<evidence type="ECO:0000256" key="8">
    <source>
        <dbReference type="PIRSR" id="PIRSR618044-2"/>
    </source>
</evidence>
<dbReference type="GO" id="GO:0042834">
    <property type="term" value="F:peptidoglycan binding"/>
    <property type="evidence" value="ECO:0007669"/>
    <property type="project" value="InterPro"/>
</dbReference>
<evidence type="ECO:0000256" key="11">
    <source>
        <dbReference type="SAM" id="SignalP"/>
    </source>
</evidence>
<feature type="binding site" evidence="8">
    <location>
        <position position="216"/>
    </location>
    <ligand>
        <name>substrate</name>
    </ligand>
</feature>
<evidence type="ECO:0000256" key="6">
    <source>
        <dbReference type="ARBA" id="ARBA00023316"/>
    </source>
</evidence>
<evidence type="ECO:0000256" key="2">
    <source>
        <dbReference type="ARBA" id="ARBA00022729"/>
    </source>
</evidence>
<dbReference type="SUPFAM" id="SSF56601">
    <property type="entry name" value="beta-lactamase/transpeptidase-like"/>
    <property type="match status" value="1"/>
</dbReference>
<evidence type="ECO:0000259" key="12">
    <source>
        <dbReference type="Pfam" id="PF00768"/>
    </source>
</evidence>
<keyword evidence="15" id="KW-1185">Reference proteome</keyword>
<keyword evidence="3" id="KW-0378">Hydrolase</keyword>
<name>A0A081BEA3_9HYPH</name>
<dbReference type="Proteomes" id="UP000028702">
    <property type="component" value="Unassembled WGS sequence"/>
</dbReference>
<evidence type="ECO:0000256" key="4">
    <source>
        <dbReference type="ARBA" id="ARBA00022960"/>
    </source>
</evidence>
<dbReference type="InterPro" id="IPR018044">
    <property type="entry name" value="Peptidase_S11"/>
</dbReference>
<comment type="similarity">
    <text evidence="1 9">Belongs to the peptidase S11 family.</text>
</comment>
<evidence type="ECO:0000256" key="9">
    <source>
        <dbReference type="RuleBase" id="RU004016"/>
    </source>
</evidence>
<dbReference type="STRING" id="1333998.M2A_2870"/>
<evidence type="ECO:0000256" key="7">
    <source>
        <dbReference type="PIRSR" id="PIRSR618044-1"/>
    </source>
</evidence>
<dbReference type="EMBL" id="BBIO01000018">
    <property type="protein sequence ID" value="GAK46371.1"/>
    <property type="molecule type" value="Genomic_DNA"/>
</dbReference>
<proteinExistence type="inferred from homology"/>
<dbReference type="GO" id="GO:0006508">
    <property type="term" value="P:proteolysis"/>
    <property type="evidence" value="ECO:0007669"/>
    <property type="project" value="InterPro"/>
</dbReference>
<dbReference type="PANTHER" id="PTHR21581:SF6">
    <property type="entry name" value="TRAFFICKING PROTEIN PARTICLE COMPLEX SUBUNIT 12"/>
    <property type="match status" value="1"/>
</dbReference>
<dbReference type="PRINTS" id="PR00725">
    <property type="entry name" value="DADACBPTASE1"/>
</dbReference>
<dbReference type="Pfam" id="PF00768">
    <property type="entry name" value="Peptidase_S11"/>
    <property type="match status" value="1"/>
</dbReference>
<keyword evidence="4" id="KW-0133">Cell shape</keyword>
<feature type="signal peptide" evidence="11">
    <location>
        <begin position="1"/>
        <end position="24"/>
    </location>
</feature>
<evidence type="ECO:0000256" key="1">
    <source>
        <dbReference type="ARBA" id="ARBA00007164"/>
    </source>
</evidence>
<dbReference type="InterPro" id="IPR001967">
    <property type="entry name" value="Peptidase_S11_N"/>
</dbReference>
<feature type="active site" description="Acyl-ester intermediate" evidence="7">
    <location>
        <position position="54"/>
    </location>
</feature>
<evidence type="ECO:0000256" key="10">
    <source>
        <dbReference type="SAM" id="MobiDB-lite"/>
    </source>
</evidence>
<sequence>MSFWGIVSAAILALSLFFAPAAHANSKYAAIVIDGYTGKVVFSRNADNARYPASLTKIMTLYMVFEELEAGRLSLDTRMKVSRRAQGQAPSKLGLKAGQYIRVDDAIKALVTKSANDVATVVAEHIGGTESAFARKMTAKARELGMRRTRFMNASGLPNTRQKTTARDMAKLGQRIREDFPEYYDYFQTERFSWRGRTYSNHNNLLGKYGGTVGIKTGYTRASGFNLTAAVERDGKYLIGVVMGGRKARSRDNHMVKILDDAWNRVQPGNPGTLMVKAPLPIEKPPVTFAANLPDTSDPALMASLDLPGGASARSAQRANTEFLPLEPPAEEELPLRRASLSEPAVQPQPQNSAARIAKAALREAAEPLEKVGNLIAPAAHAHTGNAHGAAGSTRTGSTRNVALPPPPKQQPSLVGSLFPPESWVIQIGAYRDPAQAVDRIREAMQAAPGELSNAVPVTVPVMTGDTTLYRSRFGGFDELTARNACGQLARVNISCIALPPSGWSAASARRAPNNG</sequence>
<dbReference type="GO" id="GO:0008360">
    <property type="term" value="P:regulation of cell shape"/>
    <property type="evidence" value="ECO:0007669"/>
    <property type="project" value="UniProtKB-KW"/>
</dbReference>
<dbReference type="RefSeq" id="WP_052379520.1">
    <property type="nucleotide sequence ID" value="NZ_BBIO01000018.1"/>
</dbReference>
<feature type="active site" evidence="7">
    <location>
        <position position="114"/>
    </location>
</feature>
<evidence type="ECO:0000259" key="13">
    <source>
        <dbReference type="Pfam" id="PF05036"/>
    </source>
</evidence>
<protein>
    <submittedName>
        <fullName evidence="14">Serine-type D-Ala-D-Ala carboxypeptidase</fullName>
    </submittedName>
</protein>
<keyword evidence="6" id="KW-0961">Cell wall biogenesis/degradation</keyword>
<feature type="domain" description="SPOR" evidence="13">
    <location>
        <begin position="421"/>
        <end position="498"/>
    </location>
</feature>
<feature type="region of interest" description="Disordered" evidence="10">
    <location>
        <begin position="384"/>
        <end position="416"/>
    </location>
</feature>
<reference evidence="14 15" key="1">
    <citation type="submission" date="2014-07" db="EMBL/GenBank/DDBJ databases">
        <title>Tepidicaulis marinum gen. nov., sp. nov., a novel marine bacterium denitrifying nitrate to nitrous oxide strictly under microaerobic conditions.</title>
        <authorList>
            <person name="Takeuchi M."/>
            <person name="Yamagishi T."/>
            <person name="Kamagata Y."/>
            <person name="Oshima K."/>
            <person name="Hattori M."/>
            <person name="Katayama T."/>
            <person name="Hanada S."/>
            <person name="Tamaki H."/>
            <person name="Marumo K."/>
            <person name="Maeda H."/>
            <person name="Nedachi M."/>
            <person name="Iwasaki W."/>
            <person name="Suwa Y."/>
            <person name="Sakata S."/>
        </authorList>
    </citation>
    <scope>NUCLEOTIDE SEQUENCE [LARGE SCALE GENOMIC DNA]</scope>
    <source>
        <strain evidence="14 15">MA2</strain>
    </source>
</reference>
<feature type="chain" id="PRO_5005160208" evidence="11">
    <location>
        <begin position="25"/>
        <end position="516"/>
    </location>
</feature>
<comment type="caution">
    <text evidence="14">The sequence shown here is derived from an EMBL/GenBank/DDBJ whole genome shotgun (WGS) entry which is preliminary data.</text>
</comment>
<keyword evidence="14" id="KW-0121">Carboxypeptidase</keyword>
<organism evidence="14 15">
    <name type="scientific">Tepidicaulis marinus</name>
    <dbReference type="NCBI Taxonomy" id="1333998"/>
    <lineage>
        <taxon>Bacteria</taxon>
        <taxon>Pseudomonadati</taxon>
        <taxon>Pseudomonadota</taxon>
        <taxon>Alphaproteobacteria</taxon>
        <taxon>Hyphomicrobiales</taxon>
        <taxon>Parvibaculaceae</taxon>
        <taxon>Tepidicaulis</taxon>
    </lineage>
</organism>
<evidence type="ECO:0000313" key="15">
    <source>
        <dbReference type="Proteomes" id="UP000028702"/>
    </source>
</evidence>
<dbReference type="InterPro" id="IPR012338">
    <property type="entry name" value="Beta-lactam/transpept-like"/>
</dbReference>
<feature type="active site" description="Proton acceptor" evidence="7">
    <location>
        <position position="57"/>
    </location>
</feature>
<dbReference type="Pfam" id="PF05036">
    <property type="entry name" value="SPOR"/>
    <property type="match status" value="1"/>
</dbReference>
<dbReference type="eggNOG" id="COG1686">
    <property type="taxonomic scope" value="Bacteria"/>
</dbReference>
<keyword evidence="5" id="KW-0573">Peptidoglycan synthesis</keyword>
<keyword evidence="2 11" id="KW-0732">Signal</keyword>
<feature type="domain" description="Peptidase S11 D-alanyl-D-alanine carboxypeptidase A N-terminal" evidence="12">
    <location>
        <begin position="28"/>
        <end position="245"/>
    </location>
</feature>
<evidence type="ECO:0000256" key="5">
    <source>
        <dbReference type="ARBA" id="ARBA00022984"/>
    </source>
</evidence>
<accession>A0A081BEA3</accession>
<dbReference type="GO" id="GO:0071555">
    <property type="term" value="P:cell wall organization"/>
    <property type="evidence" value="ECO:0007669"/>
    <property type="project" value="UniProtKB-KW"/>
</dbReference>
<dbReference type="InterPro" id="IPR007730">
    <property type="entry name" value="SPOR-like_dom"/>
</dbReference>
<dbReference type="PANTHER" id="PTHR21581">
    <property type="entry name" value="D-ALANYL-D-ALANINE CARBOXYPEPTIDASE"/>
    <property type="match status" value="1"/>
</dbReference>
<keyword evidence="14" id="KW-0645">Protease</keyword>
<gene>
    <name evidence="14" type="ORF">M2A_2870</name>
</gene>
<dbReference type="Gene3D" id="3.40.710.10">
    <property type="entry name" value="DD-peptidase/beta-lactamase superfamily"/>
    <property type="match status" value="1"/>
</dbReference>
<dbReference type="GO" id="GO:0009002">
    <property type="term" value="F:serine-type D-Ala-D-Ala carboxypeptidase activity"/>
    <property type="evidence" value="ECO:0007669"/>
    <property type="project" value="InterPro"/>
</dbReference>
<dbReference type="GO" id="GO:0009252">
    <property type="term" value="P:peptidoglycan biosynthetic process"/>
    <property type="evidence" value="ECO:0007669"/>
    <property type="project" value="UniProtKB-KW"/>
</dbReference>
<dbReference type="AlphaFoldDB" id="A0A081BEA3"/>
<evidence type="ECO:0000256" key="3">
    <source>
        <dbReference type="ARBA" id="ARBA00022801"/>
    </source>
</evidence>